<keyword evidence="3" id="KW-1185">Reference proteome</keyword>
<accession>A0A851HTB4</accession>
<gene>
    <name evidence="2" type="primary">pilV</name>
    <name evidence="2" type="ORF">HLV39_14145</name>
</gene>
<protein>
    <submittedName>
        <fullName evidence="2">Type IV pilus modification protein PilV</fullName>
    </submittedName>
</protein>
<dbReference type="AlphaFoldDB" id="A0A851HTB4"/>
<dbReference type="InterPro" id="IPR012902">
    <property type="entry name" value="N_methyl_site"/>
</dbReference>
<sequence length="172" mass="18471">MRRFKRACGHQSGLTMIEILVTLVIVSVGLLGAAAMVINGLEHNRNAYLRTQASLLAYDMADRIRGNSDQAEDYNGFSFDAEASNGPPEVPSCYSSDKGCKPDGMVNVDTAQWASALAKSDGGVALLPEATGTVTQNGDEFVITITWGERPQSESDDDSESQSQSFVLTFNL</sequence>
<organism evidence="2 3">
    <name type="scientific">Marinobacter adhaerens</name>
    <dbReference type="NCBI Taxonomy" id="1033846"/>
    <lineage>
        <taxon>Bacteria</taxon>
        <taxon>Pseudomonadati</taxon>
        <taxon>Pseudomonadota</taxon>
        <taxon>Gammaproteobacteria</taxon>
        <taxon>Pseudomonadales</taxon>
        <taxon>Marinobacteraceae</taxon>
        <taxon>Marinobacter</taxon>
    </lineage>
</organism>
<dbReference type="Proteomes" id="UP000536442">
    <property type="component" value="Unassembled WGS sequence"/>
</dbReference>
<evidence type="ECO:0000256" key="1">
    <source>
        <dbReference type="SAM" id="Phobius"/>
    </source>
</evidence>
<dbReference type="EMBL" id="JABEVQ010000008">
    <property type="protein sequence ID" value="NWN92634.1"/>
    <property type="molecule type" value="Genomic_DNA"/>
</dbReference>
<evidence type="ECO:0000313" key="3">
    <source>
        <dbReference type="Proteomes" id="UP000536442"/>
    </source>
</evidence>
<dbReference type="Pfam" id="PF07963">
    <property type="entry name" value="N_methyl"/>
    <property type="match status" value="1"/>
</dbReference>
<name>A0A851HTB4_9GAMM</name>
<keyword evidence="1" id="KW-0472">Membrane</keyword>
<dbReference type="NCBIfam" id="TIGR02532">
    <property type="entry name" value="IV_pilin_GFxxxE"/>
    <property type="match status" value="1"/>
</dbReference>
<keyword evidence="1" id="KW-0812">Transmembrane</keyword>
<reference evidence="2 3" key="1">
    <citation type="submission" date="2020-03" db="EMBL/GenBank/DDBJ databases">
        <title>Metagenomic, metatranscriptomic, and metabolomic analyses revealed the key microbes and metabolic features during the fermentation of ganjang, Korean traditional soy sauce.</title>
        <authorList>
            <person name="Chun B.H."/>
            <person name="Jeon C.O."/>
        </authorList>
    </citation>
    <scope>NUCLEOTIDE SEQUENCE [LARGE SCALE GENOMIC DNA]</scope>
    <source>
        <strain evidence="2 3">KG14</strain>
    </source>
</reference>
<comment type="caution">
    <text evidence="2">The sequence shown here is derived from an EMBL/GenBank/DDBJ whole genome shotgun (WGS) entry which is preliminary data.</text>
</comment>
<dbReference type="NCBIfam" id="TIGR02523">
    <property type="entry name" value="type_IV_pilV"/>
    <property type="match status" value="1"/>
</dbReference>
<proteinExistence type="predicted"/>
<dbReference type="InterPro" id="IPR013362">
    <property type="entry name" value="Pilus_4_PilV"/>
</dbReference>
<evidence type="ECO:0000313" key="2">
    <source>
        <dbReference type="EMBL" id="NWN92634.1"/>
    </source>
</evidence>
<feature type="transmembrane region" description="Helical" evidence="1">
    <location>
        <begin position="20"/>
        <end position="41"/>
    </location>
</feature>
<keyword evidence="1" id="KW-1133">Transmembrane helix</keyword>